<feature type="domain" description="Flagellin C-terminal" evidence="3">
    <location>
        <begin position="206"/>
        <end position="289"/>
    </location>
</feature>
<dbReference type="AlphaFoldDB" id="A0A3B1C5L8"/>
<reference evidence="4" key="1">
    <citation type="submission" date="2018-06" db="EMBL/GenBank/DDBJ databases">
        <authorList>
            <person name="Zhirakovskaya E."/>
        </authorList>
    </citation>
    <scope>NUCLEOTIDE SEQUENCE</scope>
</reference>
<evidence type="ECO:0000256" key="1">
    <source>
        <dbReference type="ARBA" id="ARBA00023143"/>
    </source>
</evidence>
<evidence type="ECO:0000259" key="3">
    <source>
        <dbReference type="Pfam" id="PF00700"/>
    </source>
</evidence>
<dbReference type="SUPFAM" id="SSF64518">
    <property type="entry name" value="Phase 1 flagellin"/>
    <property type="match status" value="1"/>
</dbReference>
<evidence type="ECO:0000259" key="2">
    <source>
        <dbReference type="Pfam" id="PF00669"/>
    </source>
</evidence>
<dbReference type="Gene3D" id="6.10.10.10">
    <property type="entry name" value="Flagellar export chaperone, C-terminal domain"/>
    <property type="match status" value="1"/>
</dbReference>
<dbReference type="Gene3D" id="1.20.1330.10">
    <property type="entry name" value="f41 fragment of flagellin, N-terminal domain"/>
    <property type="match status" value="1"/>
</dbReference>
<keyword evidence="4" id="KW-0966">Cell projection</keyword>
<dbReference type="GO" id="GO:0009288">
    <property type="term" value="C:bacterial-type flagellum"/>
    <property type="evidence" value="ECO:0007669"/>
    <property type="project" value="InterPro"/>
</dbReference>
<dbReference type="PRINTS" id="PR00207">
    <property type="entry name" value="FLAGELLIN"/>
</dbReference>
<dbReference type="Pfam" id="PF00700">
    <property type="entry name" value="Flagellin_C"/>
    <property type="match status" value="1"/>
</dbReference>
<protein>
    <submittedName>
        <fullName evidence="4">Flagellin protein FlaA</fullName>
    </submittedName>
</protein>
<name>A0A3B1C5L8_9ZZZZ</name>
<keyword evidence="4" id="KW-0969">Cilium</keyword>
<accession>A0A3B1C5L8</accession>
<dbReference type="Pfam" id="PF00669">
    <property type="entry name" value="Flagellin_N"/>
    <property type="match status" value="1"/>
</dbReference>
<dbReference type="InterPro" id="IPR001029">
    <property type="entry name" value="Flagellin_N"/>
</dbReference>
<dbReference type="EMBL" id="UOGC01000130">
    <property type="protein sequence ID" value="VAX21941.1"/>
    <property type="molecule type" value="Genomic_DNA"/>
</dbReference>
<dbReference type="InterPro" id="IPR046358">
    <property type="entry name" value="Flagellin_C"/>
</dbReference>
<dbReference type="InterPro" id="IPR001492">
    <property type="entry name" value="Flagellin"/>
</dbReference>
<evidence type="ECO:0000313" key="4">
    <source>
        <dbReference type="EMBL" id="VAX21941.1"/>
    </source>
</evidence>
<dbReference type="PANTHER" id="PTHR42792:SF2">
    <property type="entry name" value="FLAGELLIN"/>
    <property type="match status" value="1"/>
</dbReference>
<dbReference type="PANTHER" id="PTHR42792">
    <property type="entry name" value="FLAGELLIN"/>
    <property type="match status" value="1"/>
</dbReference>
<feature type="domain" description="Flagellin N-terminal" evidence="2">
    <location>
        <begin position="7"/>
        <end position="141"/>
    </location>
</feature>
<gene>
    <name evidence="4" type="ORF">MNBD_NITROSPINAE01-459</name>
</gene>
<dbReference type="GO" id="GO:0005198">
    <property type="term" value="F:structural molecule activity"/>
    <property type="evidence" value="ECO:0007669"/>
    <property type="project" value="InterPro"/>
</dbReference>
<organism evidence="4">
    <name type="scientific">hydrothermal vent metagenome</name>
    <dbReference type="NCBI Taxonomy" id="652676"/>
    <lineage>
        <taxon>unclassified sequences</taxon>
        <taxon>metagenomes</taxon>
        <taxon>ecological metagenomes</taxon>
    </lineage>
</organism>
<proteinExistence type="predicted"/>
<keyword evidence="4" id="KW-0282">Flagellum</keyword>
<sequence length="290" mass="30711">MALRVYNNIFSVNAQRNLGVNNSSLGISLERLSSGLRINRGADDAAGLAISEALRADIRSLNQALRNANDGISMINTAEGALSEQASILVRMRELAAQAATGTVGSLERQTINREFTALRSEIDRISSVAEFNGQKLVNGALANDAATLTRIGSQSVVVQIGMQSTINDRISLNVAVNLTAIDSTGLNITNISVDFVGSALNALSRLDSALSTVTEGRGKLGAVQNRLIHTINNLSVSAENLQAAESQIRDADYSLEISQFTRNQILVQAATAILAQANLVPQTVLQLLG</sequence>
<keyword evidence="1" id="KW-0975">Bacterial flagellum</keyword>
<dbReference type="InterPro" id="IPR042187">
    <property type="entry name" value="Flagellin_C_sub2"/>
</dbReference>